<reference evidence="1" key="2">
    <citation type="submission" date="2015-07" db="EMBL/GenBank/DDBJ databases">
        <authorList>
            <person name="Noorani M."/>
        </authorList>
    </citation>
    <scope>NUCLEOTIDE SEQUENCE</scope>
    <source>
        <strain evidence="1">Yugu1</strain>
    </source>
</reference>
<accession>A0A368QXW3</accession>
<gene>
    <name evidence="1" type="ORF">SETIT_4G247900v2</name>
</gene>
<organism evidence="1">
    <name type="scientific">Setaria italica</name>
    <name type="common">Foxtail millet</name>
    <name type="synonym">Panicum italicum</name>
    <dbReference type="NCBI Taxonomy" id="4555"/>
    <lineage>
        <taxon>Eukaryota</taxon>
        <taxon>Viridiplantae</taxon>
        <taxon>Streptophyta</taxon>
        <taxon>Embryophyta</taxon>
        <taxon>Tracheophyta</taxon>
        <taxon>Spermatophyta</taxon>
        <taxon>Magnoliopsida</taxon>
        <taxon>Liliopsida</taxon>
        <taxon>Poales</taxon>
        <taxon>Poaceae</taxon>
        <taxon>PACMAD clade</taxon>
        <taxon>Panicoideae</taxon>
        <taxon>Panicodae</taxon>
        <taxon>Paniceae</taxon>
        <taxon>Cenchrinae</taxon>
        <taxon>Setaria</taxon>
    </lineage>
</organism>
<sequence>MKHKTAEAAQISDVGRNFVNASALSRFLQRITSLVASNNWTPFPTNLGPRCKLTCLLPHVSHSRGSQRPKR</sequence>
<protein>
    <submittedName>
        <fullName evidence="1">Uncharacterized protein</fullName>
    </submittedName>
</protein>
<dbReference type="AlphaFoldDB" id="A0A368QXW3"/>
<proteinExistence type="predicted"/>
<name>A0A368QXW3_SETIT</name>
<reference evidence="1" key="1">
    <citation type="journal article" date="2012" name="Nat. Biotechnol.">
        <title>Reference genome sequence of the model plant Setaria.</title>
        <authorList>
            <person name="Bennetzen J.L."/>
            <person name="Schmutz J."/>
            <person name="Wang H."/>
            <person name="Percifield R."/>
            <person name="Hawkins J."/>
            <person name="Pontaroli A.C."/>
            <person name="Estep M."/>
            <person name="Feng L."/>
            <person name="Vaughn J.N."/>
            <person name="Grimwood J."/>
            <person name="Jenkins J."/>
            <person name="Barry K."/>
            <person name="Lindquist E."/>
            <person name="Hellsten U."/>
            <person name="Deshpande S."/>
            <person name="Wang X."/>
            <person name="Wu X."/>
            <person name="Mitros T."/>
            <person name="Triplett J."/>
            <person name="Yang X."/>
            <person name="Ye C.Y."/>
            <person name="Mauro-Herrera M."/>
            <person name="Wang L."/>
            <person name="Li P."/>
            <person name="Sharma M."/>
            <person name="Sharma R."/>
            <person name="Ronald P.C."/>
            <person name="Panaud O."/>
            <person name="Kellogg E.A."/>
            <person name="Brutnell T.P."/>
            <person name="Doust A.N."/>
            <person name="Tuskan G.A."/>
            <person name="Rokhsar D."/>
            <person name="Devos K.M."/>
        </authorList>
    </citation>
    <scope>NUCLEOTIDE SEQUENCE [LARGE SCALE GENOMIC DNA]</scope>
    <source>
        <strain evidence="1">Yugu1</strain>
    </source>
</reference>
<evidence type="ECO:0000313" key="1">
    <source>
        <dbReference type="EMBL" id="RCV22781.1"/>
    </source>
</evidence>
<dbReference type="EMBL" id="CM003531">
    <property type="protein sequence ID" value="RCV22781.1"/>
    <property type="molecule type" value="Genomic_DNA"/>
</dbReference>